<dbReference type="EMBL" id="JH000374">
    <property type="protein sequence ID" value="EGW07356.1"/>
    <property type="molecule type" value="Genomic_DNA"/>
</dbReference>
<reference evidence="2" key="1">
    <citation type="journal article" date="2011" name="Nat. Biotechnol.">
        <title>The genomic sequence of the Chinese hamster ovary (CHO)-K1 cell line.</title>
        <authorList>
            <person name="Xu X."/>
            <person name="Nagarajan H."/>
            <person name="Lewis N.E."/>
            <person name="Pan S."/>
            <person name="Cai Z."/>
            <person name="Liu X."/>
            <person name="Chen W."/>
            <person name="Xie M."/>
            <person name="Wang W."/>
            <person name="Hammond S."/>
            <person name="Andersen M.R."/>
            <person name="Neff N."/>
            <person name="Passarelli B."/>
            <person name="Koh W."/>
            <person name="Fan H.C."/>
            <person name="Wang J."/>
            <person name="Gui Y."/>
            <person name="Lee K.H."/>
            <person name="Betenbaugh M.J."/>
            <person name="Quake S.R."/>
            <person name="Famili I."/>
            <person name="Palsson B.O."/>
            <person name="Wang J."/>
        </authorList>
    </citation>
    <scope>NUCLEOTIDE SEQUENCE [LARGE SCALE GENOMIC DNA]</scope>
    <source>
        <strain evidence="2">CHO K1 cell line</strain>
    </source>
</reference>
<accession>G3HHA4</accession>
<gene>
    <name evidence="1" type="ORF">I79_010002</name>
</gene>
<dbReference type="Proteomes" id="UP000001075">
    <property type="component" value="Unassembled WGS sequence"/>
</dbReference>
<proteinExistence type="predicted"/>
<dbReference type="InParanoid" id="G3HHA4"/>
<sequence>MEKGNCKARINTDRDCSIFPVPSNVIPAAMGANWDVDVLSGQIKDKGESEEELCRQLGRAVLTVKQSPAHSFDSMPQKSWLVQRSVDCLTISALPVPICLLPCFPVVSSST</sequence>
<evidence type="ECO:0000313" key="2">
    <source>
        <dbReference type="Proteomes" id="UP000001075"/>
    </source>
</evidence>
<protein>
    <submittedName>
        <fullName evidence="1">Uncharacterized protein</fullName>
    </submittedName>
</protein>
<evidence type="ECO:0000313" key="1">
    <source>
        <dbReference type="EMBL" id="EGW07356.1"/>
    </source>
</evidence>
<dbReference type="AlphaFoldDB" id="G3HHA4"/>
<organism evidence="1 2">
    <name type="scientific">Cricetulus griseus</name>
    <name type="common">Chinese hamster</name>
    <name type="synonym">Cricetulus barabensis griseus</name>
    <dbReference type="NCBI Taxonomy" id="10029"/>
    <lineage>
        <taxon>Eukaryota</taxon>
        <taxon>Metazoa</taxon>
        <taxon>Chordata</taxon>
        <taxon>Craniata</taxon>
        <taxon>Vertebrata</taxon>
        <taxon>Euteleostomi</taxon>
        <taxon>Mammalia</taxon>
        <taxon>Eutheria</taxon>
        <taxon>Euarchontoglires</taxon>
        <taxon>Glires</taxon>
        <taxon>Rodentia</taxon>
        <taxon>Myomorpha</taxon>
        <taxon>Muroidea</taxon>
        <taxon>Cricetidae</taxon>
        <taxon>Cricetinae</taxon>
        <taxon>Cricetulus</taxon>
    </lineage>
</organism>
<name>G3HHA4_CRIGR</name>